<keyword evidence="2" id="KW-1185">Reference proteome</keyword>
<proteinExistence type="predicted"/>
<dbReference type="InterPro" id="IPR005312">
    <property type="entry name" value="DUF1759"/>
</dbReference>
<dbReference type="PANTHER" id="PTHR22954:SF3">
    <property type="entry name" value="PROTEIN CBG08539"/>
    <property type="match status" value="1"/>
</dbReference>
<dbReference type="PANTHER" id="PTHR22954">
    <property type="entry name" value="RETROVIRAL PROTEASE-RELATED"/>
    <property type="match status" value="1"/>
</dbReference>
<name>A0ABQ9J131_9CUCU</name>
<comment type="caution">
    <text evidence="1">The sequence shown here is derived from an EMBL/GenBank/DDBJ whole genome shotgun (WGS) entry which is preliminary data.</text>
</comment>
<organism evidence="1 2">
    <name type="scientific">Molorchus minor</name>
    <dbReference type="NCBI Taxonomy" id="1323400"/>
    <lineage>
        <taxon>Eukaryota</taxon>
        <taxon>Metazoa</taxon>
        <taxon>Ecdysozoa</taxon>
        <taxon>Arthropoda</taxon>
        <taxon>Hexapoda</taxon>
        <taxon>Insecta</taxon>
        <taxon>Pterygota</taxon>
        <taxon>Neoptera</taxon>
        <taxon>Endopterygota</taxon>
        <taxon>Coleoptera</taxon>
        <taxon>Polyphaga</taxon>
        <taxon>Cucujiformia</taxon>
        <taxon>Chrysomeloidea</taxon>
        <taxon>Cerambycidae</taxon>
        <taxon>Lamiinae</taxon>
        <taxon>Monochamini</taxon>
        <taxon>Molorchus</taxon>
    </lineage>
</organism>
<evidence type="ECO:0000313" key="1">
    <source>
        <dbReference type="EMBL" id="KAJ8970484.1"/>
    </source>
</evidence>
<evidence type="ECO:0000313" key="2">
    <source>
        <dbReference type="Proteomes" id="UP001162164"/>
    </source>
</evidence>
<dbReference type="EMBL" id="JAPWTJ010001617">
    <property type="protein sequence ID" value="KAJ8970484.1"/>
    <property type="molecule type" value="Genomic_DNA"/>
</dbReference>
<gene>
    <name evidence="1" type="ORF">NQ317_016240</name>
</gene>
<accession>A0ABQ9J131</accession>
<dbReference type="Proteomes" id="UP001162164">
    <property type="component" value="Unassembled WGS sequence"/>
</dbReference>
<sequence>MAQSASVKVKDWNIMELYESFGMVNRKRKKVVNCEIVIVILPSSNYRIRGLREIYPKGVNVTTGVRSGLEKDFGQVCEVLEKVLEYSSRELLAILRIKTVFRRIFPSEERASDNKKSIPLKCKEFVKELNSKEVNKRNVDNSEIEEEFKTIEVYREEMIKYRSECEFVLKSQDLQRDGGSVTSQSKRRFKLPKLEVTKFNGDVKNWIGFWGQIRKIHDDEDIADEDMFQYLLQSMELGSAARSLVESFPPLGANYQKVIDQLKTRYARDELLIEIYVYVSVVIYT</sequence>
<protein>
    <submittedName>
        <fullName evidence="1">Uncharacterized protein</fullName>
    </submittedName>
</protein>
<reference evidence="1" key="1">
    <citation type="journal article" date="2023" name="Insect Mol. Biol.">
        <title>Genome sequencing provides insights into the evolution of gene families encoding plant cell wall-degrading enzymes in longhorned beetles.</title>
        <authorList>
            <person name="Shin N.R."/>
            <person name="Okamura Y."/>
            <person name="Kirsch R."/>
            <person name="Pauchet Y."/>
        </authorList>
    </citation>
    <scope>NUCLEOTIDE SEQUENCE</scope>
    <source>
        <strain evidence="1">MMC_N1</strain>
    </source>
</reference>
<dbReference type="Pfam" id="PF03564">
    <property type="entry name" value="DUF1759"/>
    <property type="match status" value="1"/>
</dbReference>